<dbReference type="GO" id="GO:0016787">
    <property type="term" value="F:hydrolase activity"/>
    <property type="evidence" value="ECO:0007669"/>
    <property type="project" value="UniProtKB-KW"/>
</dbReference>
<protein>
    <submittedName>
        <fullName evidence="2">Alpha/beta fold hydrolase</fullName>
    </submittedName>
</protein>
<evidence type="ECO:0000313" key="3">
    <source>
        <dbReference type="Proteomes" id="UP001589611"/>
    </source>
</evidence>
<feature type="domain" description="AB hydrolase-1" evidence="1">
    <location>
        <begin position="72"/>
        <end position="207"/>
    </location>
</feature>
<dbReference type="Pfam" id="PF00561">
    <property type="entry name" value="Abhydrolase_1"/>
    <property type="match status" value="1"/>
</dbReference>
<keyword evidence="3" id="KW-1185">Reference proteome</keyword>
<accession>A0ABV5SZ11</accession>
<name>A0ABV5SZ11_9MICO</name>
<dbReference type="Proteomes" id="UP001589611">
    <property type="component" value="Unassembled WGS sequence"/>
</dbReference>
<evidence type="ECO:0000259" key="1">
    <source>
        <dbReference type="Pfam" id="PF00561"/>
    </source>
</evidence>
<keyword evidence="2" id="KW-0378">Hydrolase</keyword>
<sequence>MRTDDRELGVAAVAGSAPAFGRVPRSTTLRHPPTHSFERTLMNFLSPDNLAVENVIINGHRITYGVHGAADPVVLVHGTPSSSYIWRNVVPNLVQAGYRTHVFDLLGYGLSERPWDPEIDTSITANVAVLEGLLDVWGLTTFHLVAHDIGGGVAQRFGVHNSDRLRSLTMIDVVSFDSYPSKRTQQQMAEGLASLAKKPDDEHRAHFTEWLLSTHSNPRNFDPRALEQYIDFISGPIGQPSLFHHQIAHYDSKHTMEI</sequence>
<dbReference type="PANTHER" id="PTHR43798:SF33">
    <property type="entry name" value="HYDROLASE, PUTATIVE (AFU_ORTHOLOGUE AFUA_2G14860)-RELATED"/>
    <property type="match status" value="1"/>
</dbReference>
<dbReference type="PANTHER" id="PTHR43798">
    <property type="entry name" value="MONOACYLGLYCEROL LIPASE"/>
    <property type="match status" value="1"/>
</dbReference>
<dbReference type="InterPro" id="IPR050266">
    <property type="entry name" value="AB_hydrolase_sf"/>
</dbReference>
<organism evidence="2 3">
    <name type="scientific">Microbacterium terregens</name>
    <dbReference type="NCBI Taxonomy" id="69363"/>
    <lineage>
        <taxon>Bacteria</taxon>
        <taxon>Bacillati</taxon>
        <taxon>Actinomycetota</taxon>
        <taxon>Actinomycetes</taxon>
        <taxon>Micrococcales</taxon>
        <taxon>Microbacteriaceae</taxon>
        <taxon>Microbacterium</taxon>
    </lineage>
</organism>
<dbReference type="InterPro" id="IPR000073">
    <property type="entry name" value="AB_hydrolase_1"/>
</dbReference>
<comment type="caution">
    <text evidence="2">The sequence shown here is derived from an EMBL/GenBank/DDBJ whole genome shotgun (WGS) entry which is preliminary data.</text>
</comment>
<evidence type="ECO:0000313" key="2">
    <source>
        <dbReference type="EMBL" id="MFB9645585.1"/>
    </source>
</evidence>
<dbReference type="SUPFAM" id="SSF53474">
    <property type="entry name" value="alpha/beta-Hydrolases"/>
    <property type="match status" value="1"/>
</dbReference>
<proteinExistence type="predicted"/>
<dbReference type="PRINTS" id="PR00412">
    <property type="entry name" value="EPOXHYDRLASE"/>
</dbReference>
<reference evidence="2 3" key="1">
    <citation type="submission" date="2024-09" db="EMBL/GenBank/DDBJ databases">
        <authorList>
            <person name="Sun Q."/>
            <person name="Mori K."/>
        </authorList>
    </citation>
    <scope>NUCLEOTIDE SEQUENCE [LARGE SCALE GENOMIC DNA]</scope>
    <source>
        <strain evidence="2 3">JCM 1342</strain>
    </source>
</reference>
<dbReference type="Gene3D" id="3.40.50.1820">
    <property type="entry name" value="alpha/beta hydrolase"/>
    <property type="match status" value="1"/>
</dbReference>
<dbReference type="InterPro" id="IPR029058">
    <property type="entry name" value="AB_hydrolase_fold"/>
</dbReference>
<dbReference type="InterPro" id="IPR000639">
    <property type="entry name" value="Epox_hydrolase-like"/>
</dbReference>
<dbReference type="RefSeq" id="WP_378721202.1">
    <property type="nucleotide sequence ID" value="NZ_JBHMBE010000002.1"/>
</dbReference>
<dbReference type="EMBL" id="JBHMBE010000002">
    <property type="protein sequence ID" value="MFB9645585.1"/>
    <property type="molecule type" value="Genomic_DNA"/>
</dbReference>
<gene>
    <name evidence="2" type="ORF">ACFFPJ_07225</name>
</gene>